<dbReference type="InterPro" id="IPR036388">
    <property type="entry name" value="WH-like_DNA-bd_sf"/>
</dbReference>
<comment type="pathway">
    <text evidence="4">Amino-acid biosynthesis.</text>
</comment>
<accession>A0A7C4NL22</accession>
<dbReference type="EMBL" id="DTCK01000040">
    <property type="protein sequence ID" value="HGQ36325.1"/>
    <property type="molecule type" value="Genomic_DNA"/>
</dbReference>
<gene>
    <name evidence="7" type="ORF">ENU08_05515</name>
    <name evidence="6" type="ORF">ENU41_06585</name>
</gene>
<dbReference type="Pfam" id="PF01037">
    <property type="entry name" value="AsnC_trans_reg"/>
    <property type="match status" value="1"/>
</dbReference>
<dbReference type="InterPro" id="IPR036390">
    <property type="entry name" value="WH_DNA-bd_sf"/>
</dbReference>
<comment type="caution">
    <text evidence="7">The sequence shown here is derived from an EMBL/GenBank/DDBJ whole genome shotgun (WGS) entry which is preliminary data.</text>
</comment>
<evidence type="ECO:0000256" key="3">
    <source>
        <dbReference type="ARBA" id="ARBA00023163"/>
    </source>
</evidence>
<dbReference type="SUPFAM" id="SSF54909">
    <property type="entry name" value="Dimeric alpha+beta barrel"/>
    <property type="match status" value="1"/>
</dbReference>
<dbReference type="PANTHER" id="PTHR43413">
    <property type="entry name" value="TRANSCRIPTIONAL REGULATOR, ASNC FAMILY"/>
    <property type="match status" value="1"/>
</dbReference>
<dbReference type="SMART" id="SM00344">
    <property type="entry name" value="HTH_ASNC"/>
    <property type="match status" value="1"/>
</dbReference>
<keyword evidence="2" id="KW-0238">DNA-binding</keyword>
<reference evidence="7" key="1">
    <citation type="journal article" date="2020" name="mSystems">
        <title>Genome- and Community-Level Interaction Insights into Carbon Utilization and Element Cycling Functions of Hydrothermarchaeota in Hydrothermal Sediment.</title>
        <authorList>
            <person name="Zhou Z."/>
            <person name="Liu Y."/>
            <person name="Xu W."/>
            <person name="Pan J."/>
            <person name="Luo Z.H."/>
            <person name="Li M."/>
        </authorList>
    </citation>
    <scope>NUCLEOTIDE SEQUENCE [LARGE SCALE GENOMIC DNA]</scope>
    <source>
        <strain evidence="7">SpSt-637</strain>
        <strain evidence="6">SpSt-667</strain>
    </source>
</reference>
<dbReference type="PRINTS" id="PR00033">
    <property type="entry name" value="HTHASNC"/>
</dbReference>
<protein>
    <submittedName>
        <fullName evidence="7">Lrp/AsnC family transcriptional regulator</fullName>
    </submittedName>
</protein>
<evidence type="ECO:0000259" key="5">
    <source>
        <dbReference type="PROSITE" id="PS50956"/>
    </source>
</evidence>
<dbReference type="PROSITE" id="PS50956">
    <property type="entry name" value="HTH_ASNC_2"/>
    <property type="match status" value="1"/>
</dbReference>
<dbReference type="Pfam" id="PF13412">
    <property type="entry name" value="HTH_24"/>
    <property type="match status" value="1"/>
</dbReference>
<evidence type="ECO:0000313" key="7">
    <source>
        <dbReference type="EMBL" id="HGQ64685.1"/>
    </source>
</evidence>
<dbReference type="CDD" id="cd00090">
    <property type="entry name" value="HTH_ARSR"/>
    <property type="match status" value="1"/>
</dbReference>
<dbReference type="SUPFAM" id="SSF46785">
    <property type="entry name" value="Winged helix' DNA-binding domain"/>
    <property type="match status" value="1"/>
</dbReference>
<dbReference type="PANTHER" id="PTHR43413:SF8">
    <property type="entry name" value="HTH-TYPE TRANSCRIPTIONAL REGULATOR PTR1"/>
    <property type="match status" value="1"/>
</dbReference>
<evidence type="ECO:0000256" key="4">
    <source>
        <dbReference type="ARBA" id="ARBA00029440"/>
    </source>
</evidence>
<sequence>MVDQTLDELDMKILGILVEDCSVSIRKIARVLGKSPTLISKRIQKLKDIGIIERCTAVVNYRGIGYNLMALILFNVSGAHIEEVEKMLATEPNIRGVYDITGQYDIAVLAMFKDVEELDKFIKRILRHPYIKGSVTSVVFKAVKDGIHIGLQ</sequence>
<evidence type="ECO:0000256" key="1">
    <source>
        <dbReference type="ARBA" id="ARBA00023015"/>
    </source>
</evidence>
<evidence type="ECO:0000256" key="2">
    <source>
        <dbReference type="ARBA" id="ARBA00023125"/>
    </source>
</evidence>
<dbReference type="Gene3D" id="3.30.70.920">
    <property type="match status" value="1"/>
</dbReference>
<evidence type="ECO:0000313" key="6">
    <source>
        <dbReference type="EMBL" id="HGQ36325.1"/>
    </source>
</evidence>
<dbReference type="InterPro" id="IPR000485">
    <property type="entry name" value="AsnC-type_HTH_dom"/>
</dbReference>
<dbReference type="GO" id="GO:0043565">
    <property type="term" value="F:sequence-specific DNA binding"/>
    <property type="evidence" value="ECO:0007669"/>
    <property type="project" value="InterPro"/>
</dbReference>
<proteinExistence type="predicted"/>
<dbReference type="EMBL" id="DTBD01000048">
    <property type="protein sequence ID" value="HGQ64685.1"/>
    <property type="molecule type" value="Genomic_DNA"/>
</dbReference>
<keyword evidence="1" id="KW-0805">Transcription regulation</keyword>
<dbReference type="Gene3D" id="1.10.10.10">
    <property type="entry name" value="Winged helix-like DNA-binding domain superfamily/Winged helix DNA-binding domain"/>
    <property type="match status" value="1"/>
</dbReference>
<dbReference type="InterPro" id="IPR019887">
    <property type="entry name" value="Tscrpt_reg_AsnC/Lrp_C"/>
</dbReference>
<organism evidence="7">
    <name type="scientific">Ignisphaera aggregans</name>
    <dbReference type="NCBI Taxonomy" id="334771"/>
    <lineage>
        <taxon>Archaea</taxon>
        <taxon>Thermoproteota</taxon>
        <taxon>Thermoprotei</taxon>
        <taxon>Desulfurococcales</taxon>
        <taxon>Desulfurococcaceae</taxon>
        <taxon>Ignisphaera</taxon>
    </lineage>
</organism>
<dbReference type="InterPro" id="IPR011991">
    <property type="entry name" value="ArsR-like_HTH"/>
</dbReference>
<dbReference type="InterPro" id="IPR019888">
    <property type="entry name" value="Tscrpt_reg_AsnC-like"/>
</dbReference>
<dbReference type="InterPro" id="IPR011008">
    <property type="entry name" value="Dimeric_a/b-barrel"/>
</dbReference>
<dbReference type="InterPro" id="IPR050684">
    <property type="entry name" value="HTH-Siroheme_Decarb"/>
</dbReference>
<feature type="domain" description="HTH asnC-type" evidence="5">
    <location>
        <begin position="6"/>
        <end position="67"/>
    </location>
</feature>
<dbReference type="AlphaFoldDB" id="A0A7C4NL22"/>
<name>A0A7C4NL22_9CREN</name>
<keyword evidence="3" id="KW-0804">Transcription</keyword>